<protein>
    <submittedName>
        <fullName evidence="1">Uncharacterized protein</fullName>
    </submittedName>
</protein>
<accession>A0A8X6GUB9</accession>
<dbReference type="AlphaFoldDB" id="A0A8X6GUB9"/>
<evidence type="ECO:0000313" key="1">
    <source>
        <dbReference type="EMBL" id="GFQ73914.1"/>
    </source>
</evidence>
<name>A0A8X6GUB9_TRICU</name>
<dbReference type="Proteomes" id="UP000887116">
    <property type="component" value="Unassembled WGS sequence"/>
</dbReference>
<keyword evidence="2" id="KW-1185">Reference proteome</keyword>
<reference evidence="1" key="1">
    <citation type="submission" date="2020-07" db="EMBL/GenBank/DDBJ databases">
        <title>Multicomponent nature underlies the extraordinary mechanical properties of spider dragline silk.</title>
        <authorList>
            <person name="Kono N."/>
            <person name="Nakamura H."/>
            <person name="Mori M."/>
            <person name="Yoshida Y."/>
            <person name="Ohtoshi R."/>
            <person name="Malay A.D."/>
            <person name="Moran D.A.P."/>
            <person name="Tomita M."/>
            <person name="Numata K."/>
            <person name="Arakawa K."/>
        </authorList>
    </citation>
    <scope>NUCLEOTIDE SEQUENCE</scope>
</reference>
<organism evidence="1 2">
    <name type="scientific">Trichonephila clavata</name>
    <name type="common">Joro spider</name>
    <name type="synonym">Nephila clavata</name>
    <dbReference type="NCBI Taxonomy" id="2740835"/>
    <lineage>
        <taxon>Eukaryota</taxon>
        <taxon>Metazoa</taxon>
        <taxon>Ecdysozoa</taxon>
        <taxon>Arthropoda</taxon>
        <taxon>Chelicerata</taxon>
        <taxon>Arachnida</taxon>
        <taxon>Araneae</taxon>
        <taxon>Araneomorphae</taxon>
        <taxon>Entelegynae</taxon>
        <taxon>Araneoidea</taxon>
        <taxon>Nephilidae</taxon>
        <taxon>Trichonephila</taxon>
    </lineage>
</organism>
<dbReference type="EMBL" id="BMAO01011469">
    <property type="protein sequence ID" value="GFQ73914.1"/>
    <property type="molecule type" value="Genomic_DNA"/>
</dbReference>
<proteinExistence type="predicted"/>
<sequence>MQCKIGFILQRKYSSRKKEKNQEVFFKNNSPRIHNTQVLKMENFDIDLENLTQDGINLMSVCDRIRAARRAFKARVETMMFFAAYLQGLICSSQEEFMSAFQGSISPINLCLKISQYVQGTTSLQWRIRRARNFLSGKVDHPEFLPPATEDFKNLTSMYLLAAIEVNTCFPSIIDRCNNE</sequence>
<evidence type="ECO:0000313" key="2">
    <source>
        <dbReference type="Proteomes" id="UP000887116"/>
    </source>
</evidence>
<comment type="caution">
    <text evidence="1">The sequence shown here is derived from an EMBL/GenBank/DDBJ whole genome shotgun (WGS) entry which is preliminary data.</text>
</comment>
<gene>
    <name evidence="1" type="ORF">TNCT_683791</name>
</gene>